<feature type="compositionally biased region" description="Low complexity" evidence="1">
    <location>
        <begin position="62"/>
        <end position="93"/>
    </location>
</feature>
<reference evidence="2 3" key="1">
    <citation type="submission" date="2016-10" db="EMBL/GenBank/DDBJ databases">
        <authorList>
            <person name="Varghese N."/>
        </authorList>
    </citation>
    <scope>NUCLEOTIDE SEQUENCE [LARGE SCALE GENOMIC DNA]</scope>
</reference>
<name>A0A1Y6M1C8_ZYMTR</name>
<gene>
    <name evidence="2" type="ORF">ZT1A5_G10969</name>
</gene>
<feature type="region of interest" description="Disordered" evidence="1">
    <location>
        <begin position="298"/>
        <end position="345"/>
    </location>
</feature>
<evidence type="ECO:0000313" key="3">
    <source>
        <dbReference type="Proteomes" id="UP000215453"/>
    </source>
</evidence>
<feature type="region of interest" description="Disordered" evidence="1">
    <location>
        <begin position="1"/>
        <end position="93"/>
    </location>
</feature>
<evidence type="ECO:0000313" key="2">
    <source>
        <dbReference type="EMBL" id="SMY29520.1"/>
    </source>
</evidence>
<feature type="compositionally biased region" description="Low complexity" evidence="1">
    <location>
        <begin position="242"/>
        <end position="253"/>
    </location>
</feature>
<feature type="compositionally biased region" description="Low complexity" evidence="1">
    <location>
        <begin position="37"/>
        <end position="53"/>
    </location>
</feature>
<accession>A0A1Y6M1C8</accession>
<feature type="region of interest" description="Disordered" evidence="1">
    <location>
        <begin position="223"/>
        <end position="255"/>
    </location>
</feature>
<dbReference type="AlphaFoldDB" id="A0A1Y6M1C8"/>
<proteinExistence type="predicted"/>
<feature type="region of interest" description="Disordered" evidence="1">
    <location>
        <begin position="120"/>
        <end position="140"/>
    </location>
</feature>
<protein>
    <submittedName>
        <fullName evidence="2">Uncharacterized protein</fullName>
    </submittedName>
</protein>
<organism evidence="2 3">
    <name type="scientific">Zymoseptoria tritici ST99CH_1A5</name>
    <dbReference type="NCBI Taxonomy" id="1276529"/>
    <lineage>
        <taxon>Eukaryota</taxon>
        <taxon>Fungi</taxon>
        <taxon>Dikarya</taxon>
        <taxon>Ascomycota</taxon>
        <taxon>Pezizomycotina</taxon>
        <taxon>Dothideomycetes</taxon>
        <taxon>Dothideomycetidae</taxon>
        <taxon>Mycosphaerellales</taxon>
        <taxon>Mycosphaerellaceae</taxon>
        <taxon>Zymoseptoria</taxon>
    </lineage>
</organism>
<feature type="compositionally biased region" description="Pro residues" evidence="1">
    <location>
        <begin position="23"/>
        <end position="36"/>
    </location>
</feature>
<dbReference type="Proteomes" id="UP000215453">
    <property type="component" value="Chromosome 12"/>
</dbReference>
<evidence type="ECO:0000256" key="1">
    <source>
        <dbReference type="SAM" id="MobiDB-lite"/>
    </source>
</evidence>
<feature type="compositionally biased region" description="Low complexity" evidence="1">
    <location>
        <begin position="316"/>
        <end position="336"/>
    </location>
</feature>
<feature type="compositionally biased region" description="Polar residues" evidence="1">
    <location>
        <begin position="227"/>
        <end position="239"/>
    </location>
</feature>
<dbReference type="EMBL" id="LT882687">
    <property type="protein sequence ID" value="SMY29520.1"/>
    <property type="molecule type" value="Genomic_DNA"/>
</dbReference>
<sequence length="410" mass="43291">MSEPFLQITIFPASRHTSDRPHAVPPIAAPSSPSLPAPISSASNASTSSPASAVRSTASLQSASSAPSTVLSSSTPGTQTHNSPNPSEASSLSSWGTALVQTVGARFAALRSGLTWPGAGRGDPISSGSRNHPQACLRDSHGASPNQIALGWASPLSPCYCDLCVKLAREREREREIAELPCGTPTNIDEAKESVTATFISLYESQNQEEVTAAHEHAIDGEREEQQLASPAASESSTHGGAAASPDSQQPSQQDRDNEIIATQDHLITQLYVAVADRDHLITLQARQLDHYEAYAHGRRRHSSHREVIPPPQRPNTPSSTSTSPSSPSAMSSSPSYHTHLASESSYAIATQSNEHPGSTISSPHQLGSDRLAAHRGSVMEAGVELDRTVVGGVEILQSGRGVRVWRRGG</sequence>